<name>A0AB40B5L7_DIOCR</name>
<evidence type="ECO:0000256" key="1">
    <source>
        <dbReference type="ARBA" id="ARBA00004567"/>
    </source>
</evidence>
<evidence type="ECO:0000256" key="4">
    <source>
        <dbReference type="ARBA" id="ARBA00022816"/>
    </source>
</evidence>
<dbReference type="GO" id="GO:0003676">
    <property type="term" value="F:nucleic acid binding"/>
    <property type="evidence" value="ECO:0007669"/>
    <property type="project" value="InterPro"/>
</dbReference>
<dbReference type="GO" id="GO:0017056">
    <property type="term" value="F:structural constituent of nuclear pore"/>
    <property type="evidence" value="ECO:0007669"/>
    <property type="project" value="InterPro"/>
</dbReference>
<sequence length="317" mass="33582">MSGSSRQSPFFRDLASPFPAHRTASRFATPGQAAAVSALRRENLAAISDIPPPPVFTLDDRADFSPEPGLAAGPPSPSPRTPPPPPKVWVEDGMGGTAQQSPGGVPSWLSPAKGNEEKGKGRGSPVNGVVQSGALVMLPPPREVVRPEAPKSSLPTGGLDEEEWVTVYGFFPGDINLVLREFEKCGLILKHVLGPRDANWMHILYQNRYDAQKALQKNGMQINGVLIVGVKPVDHMQRQYLDAKINSSGLGGFTASLHPLSANGRSSDVFPIGGTSRPSYLKSSMTATADSKPKSNGAIASPAKSVVSKVMDLMFGV</sequence>
<dbReference type="GO" id="GO:0005543">
    <property type="term" value="F:phospholipid binding"/>
    <property type="evidence" value="ECO:0007669"/>
    <property type="project" value="TreeGrafter"/>
</dbReference>
<accession>A0AB40B5L7</accession>
<protein>
    <recommendedName>
        <fullName evidence="9">Nuclear pore complex protein NUP35</fullName>
    </recommendedName>
    <alternativeName>
        <fullName evidence="9">Nucleoporin 35</fullName>
    </alternativeName>
</protein>
<keyword evidence="7 9" id="KW-0906">Nuclear pore complex</keyword>
<dbReference type="GeneID" id="120259071"/>
<proteinExistence type="inferred from homology"/>
<dbReference type="SUPFAM" id="SSF54928">
    <property type="entry name" value="RNA-binding domain, RBD"/>
    <property type="match status" value="1"/>
</dbReference>
<dbReference type="FunFam" id="3.30.70.330:FF:000095">
    <property type="entry name" value="Putative Nucleoporin NUP53"/>
    <property type="match status" value="1"/>
</dbReference>
<keyword evidence="12" id="KW-1185">Reference proteome</keyword>
<dbReference type="InterPro" id="IPR017389">
    <property type="entry name" value="Nucleoporin_NUP53"/>
</dbReference>
<dbReference type="GO" id="GO:0006999">
    <property type="term" value="P:nuclear pore organization"/>
    <property type="evidence" value="ECO:0007669"/>
    <property type="project" value="TreeGrafter"/>
</dbReference>
<evidence type="ECO:0000256" key="5">
    <source>
        <dbReference type="ARBA" id="ARBA00022927"/>
    </source>
</evidence>
<evidence type="ECO:0000256" key="7">
    <source>
        <dbReference type="ARBA" id="ARBA00023132"/>
    </source>
</evidence>
<comment type="subcellular location">
    <subcellularLocation>
        <location evidence="1 9">Nucleus</location>
        <location evidence="1 9">Nuclear pore complex</location>
    </subcellularLocation>
</comment>
<evidence type="ECO:0000256" key="10">
    <source>
        <dbReference type="SAM" id="MobiDB-lite"/>
    </source>
</evidence>
<keyword evidence="6 9" id="KW-0811">Translocation</keyword>
<dbReference type="GO" id="GO:0031965">
    <property type="term" value="C:nuclear membrane"/>
    <property type="evidence" value="ECO:0007669"/>
    <property type="project" value="InterPro"/>
</dbReference>
<feature type="domain" description="RRM Nup35-type" evidence="11">
    <location>
        <begin position="159"/>
        <end position="240"/>
    </location>
</feature>
<keyword evidence="3 9" id="KW-0813">Transport</keyword>
<dbReference type="PANTHER" id="PTHR21527:SF6">
    <property type="entry name" value="NUCLEOPORIN NUP35"/>
    <property type="match status" value="1"/>
</dbReference>
<evidence type="ECO:0000256" key="6">
    <source>
        <dbReference type="ARBA" id="ARBA00023010"/>
    </source>
</evidence>
<evidence type="ECO:0000256" key="3">
    <source>
        <dbReference type="ARBA" id="ARBA00022448"/>
    </source>
</evidence>
<dbReference type="GO" id="GO:0006607">
    <property type="term" value="P:NLS-bearing protein import into nucleus"/>
    <property type="evidence" value="ECO:0007669"/>
    <property type="project" value="TreeGrafter"/>
</dbReference>
<evidence type="ECO:0000256" key="9">
    <source>
        <dbReference type="PIRNR" id="PIRNR038119"/>
    </source>
</evidence>
<dbReference type="Pfam" id="PF05172">
    <property type="entry name" value="RRM_Nup35"/>
    <property type="match status" value="1"/>
</dbReference>
<dbReference type="PANTHER" id="PTHR21527">
    <property type="entry name" value="NUCLEOPORIN NUP35"/>
    <property type="match status" value="1"/>
</dbReference>
<dbReference type="CDD" id="cd12441">
    <property type="entry name" value="RRM_Nup53_like"/>
    <property type="match status" value="1"/>
</dbReference>
<dbReference type="PIRSF" id="PIRSF038119">
    <property type="entry name" value="Nucleoporin_NUP53"/>
    <property type="match status" value="1"/>
</dbReference>
<evidence type="ECO:0000313" key="12">
    <source>
        <dbReference type="Proteomes" id="UP001515500"/>
    </source>
</evidence>
<dbReference type="GO" id="GO:0044615">
    <property type="term" value="C:nuclear pore nuclear basket"/>
    <property type="evidence" value="ECO:0007669"/>
    <property type="project" value="TreeGrafter"/>
</dbReference>
<dbReference type="RefSeq" id="XP_039122540.1">
    <property type="nucleotide sequence ID" value="XM_039266606.1"/>
</dbReference>
<keyword evidence="4 9" id="KW-0509">mRNA transport</keyword>
<dbReference type="GO" id="GO:0051028">
    <property type="term" value="P:mRNA transport"/>
    <property type="evidence" value="ECO:0007669"/>
    <property type="project" value="UniProtKB-UniRule"/>
</dbReference>
<organism evidence="12 13">
    <name type="scientific">Dioscorea cayennensis subsp. rotundata</name>
    <name type="common">White Guinea yam</name>
    <name type="synonym">Dioscorea rotundata</name>
    <dbReference type="NCBI Taxonomy" id="55577"/>
    <lineage>
        <taxon>Eukaryota</taxon>
        <taxon>Viridiplantae</taxon>
        <taxon>Streptophyta</taxon>
        <taxon>Embryophyta</taxon>
        <taxon>Tracheophyta</taxon>
        <taxon>Spermatophyta</taxon>
        <taxon>Magnoliopsida</taxon>
        <taxon>Liliopsida</taxon>
        <taxon>Dioscoreales</taxon>
        <taxon>Dioscoreaceae</taxon>
        <taxon>Dioscorea</taxon>
    </lineage>
</organism>
<dbReference type="PROSITE" id="PS51472">
    <property type="entry name" value="RRM_NUP35"/>
    <property type="match status" value="1"/>
</dbReference>
<dbReference type="InterPro" id="IPR007846">
    <property type="entry name" value="RRM_NUP35_dom"/>
</dbReference>
<feature type="compositionally biased region" description="Pro residues" evidence="10">
    <location>
        <begin position="74"/>
        <end position="87"/>
    </location>
</feature>
<gene>
    <name evidence="13" type="primary">LOC120259071</name>
</gene>
<comment type="similarity">
    <text evidence="2 9">Belongs to the Nup35 family.</text>
</comment>
<dbReference type="AlphaFoldDB" id="A0AB40B5L7"/>
<keyword evidence="8 9" id="KW-0539">Nucleus</keyword>
<evidence type="ECO:0000256" key="8">
    <source>
        <dbReference type="ARBA" id="ARBA00023242"/>
    </source>
</evidence>
<feature type="region of interest" description="Disordered" evidence="10">
    <location>
        <begin position="47"/>
        <end position="127"/>
    </location>
</feature>
<dbReference type="GO" id="GO:0044613">
    <property type="term" value="C:nuclear pore central transport channel"/>
    <property type="evidence" value="ECO:0007669"/>
    <property type="project" value="TreeGrafter"/>
</dbReference>
<evidence type="ECO:0000313" key="13">
    <source>
        <dbReference type="RefSeq" id="XP_039122540.1"/>
    </source>
</evidence>
<evidence type="ECO:0000259" key="11">
    <source>
        <dbReference type="PROSITE" id="PS51472"/>
    </source>
</evidence>
<dbReference type="Proteomes" id="UP001515500">
    <property type="component" value="Chromosome 4"/>
</dbReference>
<dbReference type="InterPro" id="IPR035979">
    <property type="entry name" value="RBD_domain_sf"/>
</dbReference>
<evidence type="ECO:0000256" key="2">
    <source>
        <dbReference type="ARBA" id="ARBA00009454"/>
    </source>
</evidence>
<dbReference type="Gene3D" id="3.30.70.330">
    <property type="match status" value="1"/>
</dbReference>
<feature type="region of interest" description="Disordered" evidence="10">
    <location>
        <begin position="1"/>
        <end position="29"/>
    </location>
</feature>
<reference evidence="13" key="1">
    <citation type="submission" date="2025-08" db="UniProtKB">
        <authorList>
            <consortium name="RefSeq"/>
        </authorList>
    </citation>
    <scope>IDENTIFICATION</scope>
</reference>
<keyword evidence="5 9" id="KW-0653">Protein transport</keyword>
<dbReference type="InterPro" id="IPR012677">
    <property type="entry name" value="Nucleotide-bd_a/b_plait_sf"/>
</dbReference>